<dbReference type="GO" id="GO:0008976">
    <property type="term" value="F:polyphosphate kinase activity"/>
    <property type="evidence" value="ECO:0007669"/>
    <property type="project" value="InterPro"/>
</dbReference>
<dbReference type="Proteomes" id="UP001156666">
    <property type="component" value="Unassembled WGS sequence"/>
</dbReference>
<accession>A0AA37SJ70</accession>
<dbReference type="SUPFAM" id="SSF52540">
    <property type="entry name" value="P-loop containing nucleoside triphosphate hydrolases"/>
    <property type="match status" value="1"/>
</dbReference>
<evidence type="ECO:0000313" key="6">
    <source>
        <dbReference type="EMBL" id="GLR15406.1"/>
    </source>
</evidence>
<evidence type="ECO:0000256" key="1">
    <source>
        <dbReference type="ARBA" id="ARBA00009924"/>
    </source>
</evidence>
<dbReference type="InterPro" id="IPR016898">
    <property type="entry name" value="Polyphosphate_phosphotransfera"/>
</dbReference>
<comment type="similarity">
    <text evidence="1">Belongs to the polyphosphate kinase 2 (PPK2) family. Class I subfamily.</text>
</comment>
<dbReference type="GO" id="GO:0006797">
    <property type="term" value="P:polyphosphate metabolic process"/>
    <property type="evidence" value="ECO:0007669"/>
    <property type="project" value="InterPro"/>
</dbReference>
<feature type="domain" description="Polyphosphate kinase-2-related" evidence="5">
    <location>
        <begin position="15"/>
        <end position="239"/>
    </location>
</feature>
<evidence type="ECO:0000256" key="3">
    <source>
        <dbReference type="ARBA" id="ARBA00022777"/>
    </source>
</evidence>
<dbReference type="RefSeq" id="WP_235292300.1">
    <property type="nucleotide sequence ID" value="NZ_BSOH01000001.1"/>
</dbReference>
<evidence type="ECO:0000256" key="4">
    <source>
        <dbReference type="SAM" id="MobiDB-lite"/>
    </source>
</evidence>
<gene>
    <name evidence="6" type="ORF">GCM10007940_00210</name>
</gene>
<feature type="compositionally biased region" description="Basic and acidic residues" evidence="4">
    <location>
        <begin position="13"/>
        <end position="22"/>
    </location>
</feature>
<dbReference type="PIRSF" id="PIRSF028756">
    <property type="entry name" value="PPK2_prd"/>
    <property type="match status" value="1"/>
</dbReference>
<comment type="caution">
    <text evidence="6">The sequence shown here is derived from an EMBL/GenBank/DDBJ whole genome shotgun (WGS) entry which is preliminary data.</text>
</comment>
<dbReference type="AlphaFoldDB" id="A0AA37SJ70"/>
<protein>
    <submittedName>
        <fullName evidence="6">Polyphosphate kinase</fullName>
    </submittedName>
</protein>
<dbReference type="EMBL" id="BSOH01000001">
    <property type="protein sequence ID" value="GLR15406.1"/>
    <property type="molecule type" value="Genomic_DNA"/>
</dbReference>
<name>A0AA37SJ70_9BACT</name>
<dbReference type="Pfam" id="PF03976">
    <property type="entry name" value="PPK2"/>
    <property type="match status" value="1"/>
</dbReference>
<dbReference type="PANTHER" id="PTHR34383">
    <property type="entry name" value="POLYPHOSPHATE:AMP PHOSPHOTRANSFERASE-RELATED"/>
    <property type="match status" value="1"/>
</dbReference>
<dbReference type="InterPro" id="IPR022300">
    <property type="entry name" value="PPK2-rel_1"/>
</dbReference>
<evidence type="ECO:0000313" key="7">
    <source>
        <dbReference type="Proteomes" id="UP001156666"/>
    </source>
</evidence>
<organism evidence="6 7">
    <name type="scientific">Portibacter lacus</name>
    <dbReference type="NCBI Taxonomy" id="1099794"/>
    <lineage>
        <taxon>Bacteria</taxon>
        <taxon>Pseudomonadati</taxon>
        <taxon>Bacteroidota</taxon>
        <taxon>Saprospiria</taxon>
        <taxon>Saprospirales</taxon>
        <taxon>Haliscomenobacteraceae</taxon>
        <taxon>Portibacter</taxon>
    </lineage>
</organism>
<dbReference type="Gene3D" id="3.40.50.300">
    <property type="entry name" value="P-loop containing nucleotide triphosphate hydrolases"/>
    <property type="match status" value="1"/>
</dbReference>
<dbReference type="NCBIfam" id="TIGR03709">
    <property type="entry name" value="PPK2_rel_1"/>
    <property type="match status" value="1"/>
</dbReference>
<reference evidence="6" key="1">
    <citation type="journal article" date="2014" name="Int. J. Syst. Evol. Microbiol.">
        <title>Complete genome sequence of Corynebacterium casei LMG S-19264T (=DSM 44701T), isolated from a smear-ripened cheese.</title>
        <authorList>
            <consortium name="US DOE Joint Genome Institute (JGI-PGF)"/>
            <person name="Walter F."/>
            <person name="Albersmeier A."/>
            <person name="Kalinowski J."/>
            <person name="Ruckert C."/>
        </authorList>
    </citation>
    <scope>NUCLEOTIDE SEQUENCE</scope>
    <source>
        <strain evidence="6">NBRC 108769</strain>
    </source>
</reference>
<dbReference type="PANTHER" id="PTHR34383:SF3">
    <property type="entry name" value="POLYPHOSPHATE:AMP PHOSPHOTRANSFERASE"/>
    <property type="match status" value="1"/>
</dbReference>
<keyword evidence="3 6" id="KW-0418">Kinase</keyword>
<keyword evidence="2" id="KW-0808">Transferase</keyword>
<reference evidence="6" key="2">
    <citation type="submission" date="2023-01" db="EMBL/GenBank/DDBJ databases">
        <title>Draft genome sequence of Portibacter lacus strain NBRC 108769.</title>
        <authorList>
            <person name="Sun Q."/>
            <person name="Mori K."/>
        </authorList>
    </citation>
    <scope>NUCLEOTIDE SEQUENCE</scope>
    <source>
        <strain evidence="6">NBRC 108769</strain>
    </source>
</reference>
<dbReference type="InterPro" id="IPR027417">
    <property type="entry name" value="P-loop_NTPase"/>
</dbReference>
<sequence length="248" mass="29203">MIDLSKISTRAPEGLDKDKTKKKTEKIAKRIGELAEIMKAQKKHSLLIVFQGMDSSGKDGSTEHVFGATSPSHVSVKGFKKPTEEEFAHDFLWRVTKEAPAKGMIKIFVRSHYEDILVQRVHKWVTEERVTQRINAINAWETLLIEDNNTTILKFYLHLSKERQEEKLQERIDIPEKNWKHNPGDWEERKFWDEYMRVYEDAINRSVVPWIIAPVDQRWYRNYFIASKVLETMENMDLEFPILKDGQA</sequence>
<feature type="region of interest" description="Disordered" evidence="4">
    <location>
        <begin position="1"/>
        <end position="22"/>
    </location>
</feature>
<dbReference type="InterPro" id="IPR022488">
    <property type="entry name" value="PPK2-related"/>
</dbReference>
<proteinExistence type="inferred from homology"/>
<evidence type="ECO:0000259" key="5">
    <source>
        <dbReference type="Pfam" id="PF03976"/>
    </source>
</evidence>
<keyword evidence="7" id="KW-1185">Reference proteome</keyword>
<evidence type="ECO:0000256" key="2">
    <source>
        <dbReference type="ARBA" id="ARBA00022679"/>
    </source>
</evidence>